<accession>A0A1F7W7D5</accession>
<dbReference type="InterPro" id="IPR002686">
    <property type="entry name" value="Transposase_17"/>
</dbReference>
<dbReference type="SMART" id="SM01321">
    <property type="entry name" value="Y1_Tnp"/>
    <property type="match status" value="1"/>
</dbReference>
<organism evidence="2 3">
    <name type="scientific">Candidatus Uhrbacteria bacterium RIFOXYB2_FULL_45_11</name>
    <dbReference type="NCBI Taxonomy" id="1802421"/>
    <lineage>
        <taxon>Bacteria</taxon>
        <taxon>Candidatus Uhriibacteriota</taxon>
    </lineage>
</organism>
<name>A0A1F7W7D5_9BACT</name>
<dbReference type="Pfam" id="PF01797">
    <property type="entry name" value="Y1_Tnp"/>
    <property type="match status" value="1"/>
</dbReference>
<dbReference type="EMBL" id="MGFD01000019">
    <property type="protein sequence ID" value="OGL98713.1"/>
    <property type="molecule type" value="Genomic_DNA"/>
</dbReference>
<evidence type="ECO:0000259" key="1">
    <source>
        <dbReference type="SMART" id="SM01321"/>
    </source>
</evidence>
<evidence type="ECO:0000313" key="2">
    <source>
        <dbReference type="EMBL" id="OGL98713.1"/>
    </source>
</evidence>
<dbReference type="GO" id="GO:0006313">
    <property type="term" value="P:DNA transposition"/>
    <property type="evidence" value="ECO:0007669"/>
    <property type="project" value="InterPro"/>
</dbReference>
<dbReference type="PANTHER" id="PTHR34322:SF2">
    <property type="entry name" value="TRANSPOSASE IS200-LIKE DOMAIN-CONTAINING PROTEIN"/>
    <property type="match status" value="1"/>
</dbReference>
<gene>
    <name evidence="2" type="ORF">A2318_04535</name>
</gene>
<dbReference type="GO" id="GO:0003677">
    <property type="term" value="F:DNA binding"/>
    <property type="evidence" value="ECO:0007669"/>
    <property type="project" value="InterPro"/>
</dbReference>
<reference evidence="2 3" key="1">
    <citation type="journal article" date="2016" name="Nat. Commun.">
        <title>Thousands of microbial genomes shed light on interconnected biogeochemical processes in an aquifer system.</title>
        <authorList>
            <person name="Anantharaman K."/>
            <person name="Brown C.T."/>
            <person name="Hug L.A."/>
            <person name="Sharon I."/>
            <person name="Castelle C.J."/>
            <person name="Probst A.J."/>
            <person name="Thomas B.C."/>
            <person name="Singh A."/>
            <person name="Wilkins M.J."/>
            <person name="Karaoz U."/>
            <person name="Brodie E.L."/>
            <person name="Williams K.H."/>
            <person name="Hubbard S.S."/>
            <person name="Banfield J.F."/>
        </authorList>
    </citation>
    <scope>NUCLEOTIDE SEQUENCE [LARGE SCALE GENOMIC DNA]</scope>
</reference>
<feature type="domain" description="Transposase IS200-like" evidence="1">
    <location>
        <begin position="9"/>
        <end position="123"/>
    </location>
</feature>
<dbReference type="PANTHER" id="PTHR34322">
    <property type="entry name" value="TRANSPOSASE, Y1_TNP DOMAIN-CONTAINING"/>
    <property type="match status" value="1"/>
</dbReference>
<dbReference type="InterPro" id="IPR036515">
    <property type="entry name" value="Transposase_17_sf"/>
</dbReference>
<dbReference type="Proteomes" id="UP000177331">
    <property type="component" value="Unassembled WGS sequence"/>
</dbReference>
<proteinExistence type="predicted"/>
<dbReference type="NCBIfam" id="NF047646">
    <property type="entry name" value="REP_Tyr_transpos"/>
    <property type="match status" value="1"/>
</dbReference>
<dbReference type="Gene3D" id="3.30.70.1290">
    <property type="entry name" value="Transposase IS200-like"/>
    <property type="match status" value="1"/>
</dbReference>
<sequence length="283" mass="33077">MSRPLRIQYPGALYHITCRGNERRPIYSCDGDRHLFLKILSDIIETHNVICHAYCLMGNHYHLLIETPDGNLSQIMRDLNGNYTQAFNQVYDRTGHLFEGRFKSFVIEKESYLLEVARYIVLNPVRANMVEHPKKYYWSSYLDTAGMRKAPAWLHTEWIRGLFGKDKQTSAKSYREFVDRGVNKDSPFDAVEEGVLLGSPQFVSWIWENFGDKDENKDLPRTERMIGRPSLQAIFDEMFAENRNMGIVFAKRRCGYLISEIAKQIQIDQSTVGKIYKRDKQKM</sequence>
<protein>
    <recommendedName>
        <fullName evidence="1">Transposase IS200-like domain-containing protein</fullName>
    </recommendedName>
</protein>
<dbReference type="AlphaFoldDB" id="A0A1F7W7D5"/>
<evidence type="ECO:0000313" key="3">
    <source>
        <dbReference type="Proteomes" id="UP000177331"/>
    </source>
</evidence>
<dbReference type="SUPFAM" id="SSF143422">
    <property type="entry name" value="Transposase IS200-like"/>
    <property type="match status" value="1"/>
</dbReference>
<dbReference type="GO" id="GO:0004803">
    <property type="term" value="F:transposase activity"/>
    <property type="evidence" value="ECO:0007669"/>
    <property type="project" value="InterPro"/>
</dbReference>
<comment type="caution">
    <text evidence="2">The sequence shown here is derived from an EMBL/GenBank/DDBJ whole genome shotgun (WGS) entry which is preliminary data.</text>
</comment>